<feature type="domain" description="RRM" evidence="6">
    <location>
        <begin position="49"/>
        <end position="128"/>
    </location>
</feature>
<evidence type="ECO:0000256" key="1">
    <source>
        <dbReference type="ARBA" id="ARBA00004123"/>
    </source>
</evidence>
<gene>
    <name evidence="7" type="primary">NDAI0E00470</name>
    <name evidence="7" type="ordered locus">NDAI_0E00470</name>
</gene>
<keyword evidence="8" id="KW-1185">Reference proteome</keyword>
<dbReference type="GO" id="GO:0005686">
    <property type="term" value="C:U2 snRNP"/>
    <property type="evidence" value="ECO:0007669"/>
    <property type="project" value="EnsemblFungi"/>
</dbReference>
<dbReference type="RefSeq" id="XP_003670106.1">
    <property type="nucleotide sequence ID" value="XM_003670058.1"/>
</dbReference>
<dbReference type="InterPro" id="IPR000504">
    <property type="entry name" value="RRM_dom"/>
</dbReference>
<dbReference type="GO" id="GO:0071004">
    <property type="term" value="C:U2-type prespliceosome"/>
    <property type="evidence" value="ECO:0007669"/>
    <property type="project" value="EnsemblFungi"/>
</dbReference>
<dbReference type="GO" id="GO:0003723">
    <property type="term" value="F:RNA binding"/>
    <property type="evidence" value="ECO:0007669"/>
    <property type="project" value="UniProtKB-UniRule"/>
</dbReference>
<dbReference type="EMBL" id="HE580271">
    <property type="protein sequence ID" value="CCD24863.1"/>
    <property type="molecule type" value="Genomic_DNA"/>
</dbReference>
<evidence type="ECO:0000256" key="2">
    <source>
        <dbReference type="ARBA" id="ARBA00022737"/>
    </source>
</evidence>
<dbReference type="GO" id="GO:0048026">
    <property type="term" value="P:positive regulation of mRNA splicing, via spliceosome"/>
    <property type="evidence" value="ECO:0007669"/>
    <property type="project" value="TreeGrafter"/>
</dbReference>
<comment type="subcellular location">
    <subcellularLocation>
        <location evidence="1">Nucleus</location>
    </subcellularLocation>
</comment>
<dbReference type="InterPro" id="IPR035979">
    <property type="entry name" value="RBD_domain_sf"/>
</dbReference>
<keyword evidence="3 5" id="KW-0694">RNA-binding</keyword>
<dbReference type="STRING" id="1071378.G0WAU3"/>
<dbReference type="PROSITE" id="PS50102">
    <property type="entry name" value="RRM"/>
    <property type="match status" value="2"/>
</dbReference>
<keyword evidence="4" id="KW-0539">Nucleus</keyword>
<dbReference type="PANTHER" id="PTHR48030:SF3">
    <property type="entry name" value="SPLICING FACTOR 3B SUBUNIT 4"/>
    <property type="match status" value="1"/>
</dbReference>
<dbReference type="PANTHER" id="PTHR48030">
    <property type="entry name" value="SPLICING FACTOR 3B SUBUNIT 4"/>
    <property type="match status" value="1"/>
</dbReference>
<dbReference type="KEGG" id="ndi:NDAI_0E00470"/>
<proteinExistence type="predicted"/>
<organism evidence="7 8">
    <name type="scientific">Naumovozyma dairenensis (strain ATCC 10597 / BCRC 20456 / CBS 421 / NBRC 0211 / NRRL Y-12639)</name>
    <name type="common">Saccharomyces dairenensis</name>
    <dbReference type="NCBI Taxonomy" id="1071378"/>
    <lineage>
        <taxon>Eukaryota</taxon>
        <taxon>Fungi</taxon>
        <taxon>Dikarya</taxon>
        <taxon>Ascomycota</taxon>
        <taxon>Saccharomycotina</taxon>
        <taxon>Saccharomycetes</taxon>
        <taxon>Saccharomycetales</taxon>
        <taxon>Saccharomycetaceae</taxon>
        <taxon>Naumovozyma</taxon>
    </lineage>
</organism>
<dbReference type="Pfam" id="PF00076">
    <property type="entry name" value="RRM_1"/>
    <property type="match status" value="2"/>
</dbReference>
<name>G0WAU3_NAUDC</name>
<sequence length="258" mass="29410">MQKMSSIFTTLSQLSTYQASLDTANCIFECIYKVCSSSKMNSQMSNPELSVYVGNIDPNVTKAQLYELFVQVSPISKIAYPKDKLLQTHQGYAFIEFYTPEDTNYVVKVMNNTVSLYDRFLKVRKSVQNLPSSNNKTYTTSKQVEVLPIAKVFVKNLDESVDIQQLSNIFEKFGPLFKEPEIFYLSNNTLRCAHIFFKFYPDSDAAIGKLDNELIANKRINLDYAYKEGHTIGKGNNKYGSETDRLLNKEAKKNGLLL</sequence>
<dbReference type="HOGENOM" id="CLU_012062_21_2_1"/>
<dbReference type="AlphaFoldDB" id="G0WAU3"/>
<dbReference type="eggNOG" id="KOG0131">
    <property type="taxonomic scope" value="Eukaryota"/>
</dbReference>
<evidence type="ECO:0000256" key="3">
    <source>
        <dbReference type="ARBA" id="ARBA00022884"/>
    </source>
</evidence>
<dbReference type="GeneID" id="11499088"/>
<feature type="domain" description="RRM" evidence="6">
    <location>
        <begin position="150"/>
        <end position="227"/>
    </location>
</feature>
<dbReference type="SMART" id="SM00360">
    <property type="entry name" value="RRM"/>
    <property type="match status" value="2"/>
</dbReference>
<accession>G0WAU3</accession>
<dbReference type="Proteomes" id="UP000000689">
    <property type="component" value="Chromosome 5"/>
</dbReference>
<dbReference type="GO" id="GO:0000398">
    <property type="term" value="P:mRNA splicing, via spliceosome"/>
    <property type="evidence" value="ECO:0007669"/>
    <property type="project" value="EnsemblFungi"/>
</dbReference>
<protein>
    <recommendedName>
        <fullName evidence="6">RRM domain-containing protein</fullName>
    </recommendedName>
</protein>
<dbReference type="FunFam" id="3.30.70.330:FF:000895">
    <property type="entry name" value="Hsh49p"/>
    <property type="match status" value="1"/>
</dbReference>
<evidence type="ECO:0000256" key="4">
    <source>
        <dbReference type="ARBA" id="ARBA00023242"/>
    </source>
</evidence>
<dbReference type="GO" id="GO:0005730">
    <property type="term" value="C:nucleolus"/>
    <property type="evidence" value="ECO:0007669"/>
    <property type="project" value="TreeGrafter"/>
</dbReference>
<dbReference type="SUPFAM" id="SSF54928">
    <property type="entry name" value="RNA-binding domain, RBD"/>
    <property type="match status" value="1"/>
</dbReference>
<reference evidence="7 8" key="1">
    <citation type="journal article" date="2011" name="Proc. Natl. Acad. Sci. U.S.A.">
        <title>Evolutionary erosion of yeast sex chromosomes by mating-type switching accidents.</title>
        <authorList>
            <person name="Gordon J.L."/>
            <person name="Armisen D."/>
            <person name="Proux-Wera E."/>
            <person name="Oheigeartaigh S.S."/>
            <person name="Byrne K.P."/>
            <person name="Wolfe K.H."/>
        </authorList>
    </citation>
    <scope>NUCLEOTIDE SEQUENCE [LARGE SCALE GENOMIC DNA]</scope>
    <source>
        <strain evidence="8">ATCC 10597 / BCRC 20456 / CBS 421 / NBRC 0211 / NRRL Y-12639</strain>
    </source>
</reference>
<dbReference type="GO" id="GO:0071011">
    <property type="term" value="C:precatalytic spliceosome"/>
    <property type="evidence" value="ECO:0007669"/>
    <property type="project" value="TreeGrafter"/>
</dbReference>
<dbReference type="InterPro" id="IPR052084">
    <property type="entry name" value="SF3B4_spliceosome_assoc"/>
</dbReference>
<dbReference type="InterPro" id="IPR012677">
    <property type="entry name" value="Nucleotide-bd_a/b_plait_sf"/>
</dbReference>
<dbReference type="OrthoDB" id="10259687at2759"/>
<evidence type="ECO:0000313" key="7">
    <source>
        <dbReference type="EMBL" id="CCD24863.1"/>
    </source>
</evidence>
<dbReference type="OMA" id="IVWELMI"/>
<evidence type="ECO:0000313" key="8">
    <source>
        <dbReference type="Proteomes" id="UP000000689"/>
    </source>
</evidence>
<dbReference type="Gene3D" id="3.30.70.330">
    <property type="match status" value="2"/>
</dbReference>
<keyword evidence="2" id="KW-0677">Repeat</keyword>
<evidence type="ECO:0000256" key="5">
    <source>
        <dbReference type="PROSITE-ProRule" id="PRU00176"/>
    </source>
</evidence>
<evidence type="ECO:0000259" key="6">
    <source>
        <dbReference type="PROSITE" id="PS50102"/>
    </source>
</evidence>